<proteinExistence type="predicted"/>
<gene>
    <name evidence="4" type="ORF">K1I37_04885</name>
</gene>
<dbReference type="PROSITE" id="PS51682">
    <property type="entry name" value="SAM_OMT_I"/>
    <property type="match status" value="1"/>
</dbReference>
<dbReference type="CDD" id="cd02440">
    <property type="entry name" value="AdoMet_MTases"/>
    <property type="match status" value="1"/>
</dbReference>
<reference evidence="5" key="1">
    <citation type="journal article" date="2022" name="G3 (Bethesda)">
        <title>Unveiling the complete genome sequence of Alicyclobacillus acidoterrestris DSM 3922T, a taint-producing strain.</title>
        <authorList>
            <person name="Leonardo I.C."/>
            <person name="Barreto Crespo M.T."/>
            <person name="Gaspar F.B."/>
        </authorList>
    </citation>
    <scope>NUCLEOTIDE SEQUENCE [LARGE SCALE GENOMIC DNA]</scope>
    <source>
        <strain evidence="5">DSM 3922</strain>
    </source>
</reference>
<name>A0A9E6ZHQ9_ALIAG</name>
<dbReference type="InterPro" id="IPR029063">
    <property type="entry name" value="SAM-dependent_MTases_sf"/>
</dbReference>
<protein>
    <submittedName>
        <fullName evidence="4">O-methyltransferase</fullName>
    </submittedName>
</protein>
<dbReference type="GO" id="GO:0032259">
    <property type="term" value="P:methylation"/>
    <property type="evidence" value="ECO:0007669"/>
    <property type="project" value="UniProtKB-KW"/>
</dbReference>
<evidence type="ECO:0000256" key="2">
    <source>
        <dbReference type="ARBA" id="ARBA00022679"/>
    </source>
</evidence>
<dbReference type="PANTHER" id="PTHR10509">
    <property type="entry name" value="O-METHYLTRANSFERASE-RELATED"/>
    <property type="match status" value="1"/>
</dbReference>
<keyword evidence="3" id="KW-0949">S-adenosyl-L-methionine</keyword>
<dbReference type="GO" id="GO:0008171">
    <property type="term" value="F:O-methyltransferase activity"/>
    <property type="evidence" value="ECO:0007669"/>
    <property type="project" value="InterPro"/>
</dbReference>
<dbReference type="InterPro" id="IPR002935">
    <property type="entry name" value="SAM_O-MeTrfase"/>
</dbReference>
<dbReference type="Proteomes" id="UP000829401">
    <property type="component" value="Chromosome"/>
</dbReference>
<dbReference type="PANTHER" id="PTHR10509:SF14">
    <property type="entry name" value="CAFFEOYL-COA O-METHYLTRANSFERASE 3-RELATED"/>
    <property type="match status" value="1"/>
</dbReference>
<dbReference type="Gene3D" id="3.40.50.150">
    <property type="entry name" value="Vaccinia Virus protein VP39"/>
    <property type="match status" value="1"/>
</dbReference>
<organism evidence="4 5">
    <name type="scientific">Alicyclobacillus acidoterrestris (strain ATCC 49025 / DSM 3922 / CIP 106132 / NCIMB 13137 / GD3B)</name>
    <dbReference type="NCBI Taxonomy" id="1356854"/>
    <lineage>
        <taxon>Bacteria</taxon>
        <taxon>Bacillati</taxon>
        <taxon>Bacillota</taxon>
        <taxon>Bacilli</taxon>
        <taxon>Bacillales</taxon>
        <taxon>Alicyclobacillaceae</taxon>
        <taxon>Alicyclobacillus</taxon>
    </lineage>
</organism>
<dbReference type="RefSeq" id="WP_031219113.1">
    <property type="nucleotide sequence ID" value="NZ_AURB01000164.1"/>
</dbReference>
<dbReference type="SUPFAM" id="SSF53335">
    <property type="entry name" value="S-adenosyl-L-methionine-dependent methyltransferases"/>
    <property type="match status" value="1"/>
</dbReference>
<evidence type="ECO:0000256" key="1">
    <source>
        <dbReference type="ARBA" id="ARBA00022603"/>
    </source>
</evidence>
<evidence type="ECO:0000256" key="3">
    <source>
        <dbReference type="ARBA" id="ARBA00022691"/>
    </source>
</evidence>
<accession>A0A9E6ZHQ9</accession>
<dbReference type="EMBL" id="CP080467">
    <property type="protein sequence ID" value="UNO49847.1"/>
    <property type="molecule type" value="Genomic_DNA"/>
</dbReference>
<dbReference type="Pfam" id="PF01596">
    <property type="entry name" value="Methyltransf_3"/>
    <property type="match status" value="1"/>
</dbReference>
<dbReference type="AlphaFoldDB" id="A0A9E6ZHQ9"/>
<dbReference type="KEGG" id="aaco:K1I37_04885"/>
<keyword evidence="1" id="KW-0489">Methyltransferase</keyword>
<dbReference type="InterPro" id="IPR050362">
    <property type="entry name" value="Cation-dep_OMT"/>
</dbReference>
<evidence type="ECO:0000313" key="4">
    <source>
        <dbReference type="EMBL" id="UNO49847.1"/>
    </source>
</evidence>
<keyword evidence="5" id="KW-1185">Reference proteome</keyword>
<keyword evidence="2" id="KW-0808">Transferase</keyword>
<evidence type="ECO:0000313" key="5">
    <source>
        <dbReference type="Proteomes" id="UP000829401"/>
    </source>
</evidence>
<sequence length="213" mass="22948">MNRAEYVERLLPADPILCSTVQSIAQAGLPPMSVKPDLGKLLTILVATSGAKEILEIGTYGGYSAICLARGLTSKGRVTTLEAREEHALIAKSNIQAAGLTDHIDIVLGDALTSLRDLKQSGRQFDFVFIDADKPNYPEYLAFALAMSVPGTLIVADNVLLRDRVLDESNQSPSPVAVRAFNQTLLSHPELEATILPVHDGFAIARVREVGKD</sequence>
<dbReference type="GO" id="GO:0008757">
    <property type="term" value="F:S-adenosylmethionine-dependent methyltransferase activity"/>
    <property type="evidence" value="ECO:0007669"/>
    <property type="project" value="TreeGrafter"/>
</dbReference>